<organism evidence="1 2">
    <name type="scientific">Exocentrus adspersus</name>
    <dbReference type="NCBI Taxonomy" id="1586481"/>
    <lineage>
        <taxon>Eukaryota</taxon>
        <taxon>Metazoa</taxon>
        <taxon>Ecdysozoa</taxon>
        <taxon>Arthropoda</taxon>
        <taxon>Hexapoda</taxon>
        <taxon>Insecta</taxon>
        <taxon>Pterygota</taxon>
        <taxon>Neoptera</taxon>
        <taxon>Endopterygota</taxon>
        <taxon>Coleoptera</taxon>
        <taxon>Polyphaga</taxon>
        <taxon>Cucujiformia</taxon>
        <taxon>Chrysomeloidea</taxon>
        <taxon>Cerambycidae</taxon>
        <taxon>Lamiinae</taxon>
        <taxon>Acanthocinini</taxon>
        <taxon>Exocentrus</taxon>
    </lineage>
</organism>
<evidence type="ECO:0000313" key="2">
    <source>
        <dbReference type="Proteomes" id="UP001159042"/>
    </source>
</evidence>
<reference evidence="1 2" key="1">
    <citation type="journal article" date="2023" name="Insect Mol. Biol.">
        <title>Genome sequencing provides insights into the evolution of gene families encoding plant cell wall-degrading enzymes in longhorned beetles.</title>
        <authorList>
            <person name="Shin N.R."/>
            <person name="Okamura Y."/>
            <person name="Kirsch R."/>
            <person name="Pauchet Y."/>
        </authorList>
    </citation>
    <scope>NUCLEOTIDE SEQUENCE [LARGE SCALE GENOMIC DNA]</scope>
    <source>
        <strain evidence="1">EAD_L_NR</strain>
    </source>
</reference>
<keyword evidence="2" id="KW-1185">Reference proteome</keyword>
<protein>
    <submittedName>
        <fullName evidence="1">Uncharacterized protein</fullName>
    </submittedName>
</protein>
<comment type="caution">
    <text evidence="1">The sequence shown here is derived from an EMBL/GenBank/DDBJ whole genome shotgun (WGS) entry which is preliminary data.</text>
</comment>
<evidence type="ECO:0000313" key="1">
    <source>
        <dbReference type="EMBL" id="KAJ8912462.1"/>
    </source>
</evidence>
<dbReference type="EMBL" id="JANEYG010000129">
    <property type="protein sequence ID" value="KAJ8912462.1"/>
    <property type="molecule type" value="Genomic_DNA"/>
</dbReference>
<dbReference type="AlphaFoldDB" id="A0AAV8VEH3"/>
<proteinExistence type="predicted"/>
<name>A0AAV8VEH3_9CUCU</name>
<dbReference type="Proteomes" id="UP001159042">
    <property type="component" value="Unassembled WGS sequence"/>
</dbReference>
<accession>A0AAV8VEH3</accession>
<gene>
    <name evidence="1" type="ORF">NQ315_002828</name>
</gene>
<sequence>MDLPLLIDAVKVLKWDQQQLILKNCDLMQKKEFGRDICEILLTFLFCLNSAYGFKILINNYKIQSIDVQYTYFYIYIKNVITRQDI</sequence>